<reference evidence="2" key="1">
    <citation type="journal article" date="2019" name="Int. J. Syst. Evol. Microbiol.">
        <title>The Global Catalogue of Microorganisms (GCM) 10K type strain sequencing project: providing services to taxonomists for standard genome sequencing and annotation.</title>
        <authorList>
            <consortium name="The Broad Institute Genomics Platform"/>
            <consortium name="The Broad Institute Genome Sequencing Center for Infectious Disease"/>
            <person name="Wu L."/>
            <person name="Ma J."/>
        </authorList>
    </citation>
    <scope>NUCLEOTIDE SEQUENCE [LARGE SCALE GENOMIC DNA]</scope>
    <source>
        <strain evidence="2">KCTC 62164</strain>
    </source>
</reference>
<dbReference type="EMBL" id="JBHRSL010000018">
    <property type="protein sequence ID" value="MFC3053283.1"/>
    <property type="molecule type" value="Genomic_DNA"/>
</dbReference>
<comment type="caution">
    <text evidence="1">The sequence shown here is derived from an EMBL/GenBank/DDBJ whole genome shotgun (WGS) entry which is preliminary data.</text>
</comment>
<sequence>MELSKQHIEAFKRLHEPIGGLREYTDEEVEEIANDISRYYLIMIKILGRSPLEAGNVRK</sequence>
<evidence type="ECO:0000313" key="1">
    <source>
        <dbReference type="EMBL" id="MFC3053283.1"/>
    </source>
</evidence>
<protein>
    <submittedName>
        <fullName evidence="1">Uncharacterized protein</fullName>
    </submittedName>
</protein>
<evidence type="ECO:0000313" key="2">
    <source>
        <dbReference type="Proteomes" id="UP001595444"/>
    </source>
</evidence>
<dbReference type="RefSeq" id="WP_194214562.1">
    <property type="nucleotide sequence ID" value="NZ_CP061205.1"/>
</dbReference>
<accession>A0ABV7D7U8</accession>
<gene>
    <name evidence="1" type="ORF">ACFOKA_15370</name>
</gene>
<proteinExistence type="predicted"/>
<name>A0ABV7D7U8_9PROT</name>
<organism evidence="1 2">
    <name type="scientific">Kordiimonas pumila</name>
    <dbReference type="NCBI Taxonomy" id="2161677"/>
    <lineage>
        <taxon>Bacteria</taxon>
        <taxon>Pseudomonadati</taxon>
        <taxon>Pseudomonadota</taxon>
        <taxon>Alphaproteobacteria</taxon>
        <taxon>Kordiimonadales</taxon>
        <taxon>Kordiimonadaceae</taxon>
        <taxon>Kordiimonas</taxon>
    </lineage>
</organism>
<keyword evidence="2" id="KW-1185">Reference proteome</keyword>
<dbReference type="Proteomes" id="UP001595444">
    <property type="component" value="Unassembled WGS sequence"/>
</dbReference>